<comment type="caution">
    <text evidence="1">The sequence shown here is derived from an EMBL/GenBank/DDBJ whole genome shotgun (WGS) entry which is preliminary data.</text>
</comment>
<evidence type="ECO:0000313" key="1">
    <source>
        <dbReference type="EMBL" id="MCP2273785.1"/>
    </source>
</evidence>
<accession>A0ABT1IMB6</accession>
<gene>
    <name evidence="1" type="ORF">LV75_006316</name>
</gene>
<protein>
    <submittedName>
        <fullName evidence="1">Uncharacterized protein</fullName>
    </submittedName>
</protein>
<sequence length="194" mass="20194">MSRCNAQLLCDDRGVRFLLVGCLIALSSCAVPVVGAPVAVDTPVVAADSPEARWVNRFCGMGKLLVTAGETAQEPITAADPAVLKRQFLDVTGRLVGVLDAALADLRALRPAPAPEVDPLIRDLIESFTEARGAIATARDEVRAATPLTTEVLTSAVQRFGGAVSALDRAARLIKAADLPPSLANATDAAPNCR</sequence>
<name>A0ABT1IMB6_9PSEU</name>
<evidence type="ECO:0000313" key="2">
    <source>
        <dbReference type="Proteomes" id="UP001205185"/>
    </source>
</evidence>
<dbReference type="EMBL" id="JAMTCO010000018">
    <property type="protein sequence ID" value="MCP2273785.1"/>
    <property type="molecule type" value="Genomic_DNA"/>
</dbReference>
<keyword evidence="2" id="KW-1185">Reference proteome</keyword>
<organism evidence="1 2">
    <name type="scientific">Actinokineospora diospyrosa</name>
    <dbReference type="NCBI Taxonomy" id="103728"/>
    <lineage>
        <taxon>Bacteria</taxon>
        <taxon>Bacillati</taxon>
        <taxon>Actinomycetota</taxon>
        <taxon>Actinomycetes</taxon>
        <taxon>Pseudonocardiales</taxon>
        <taxon>Pseudonocardiaceae</taxon>
        <taxon>Actinokineospora</taxon>
    </lineage>
</organism>
<reference evidence="1 2" key="1">
    <citation type="submission" date="2022-06" db="EMBL/GenBank/DDBJ databases">
        <title>Genomic Encyclopedia of Archaeal and Bacterial Type Strains, Phase II (KMG-II): from individual species to whole genera.</title>
        <authorList>
            <person name="Goeker M."/>
        </authorList>
    </citation>
    <scope>NUCLEOTIDE SEQUENCE [LARGE SCALE GENOMIC DNA]</scope>
    <source>
        <strain evidence="1 2">DSM 44255</strain>
    </source>
</reference>
<dbReference type="Proteomes" id="UP001205185">
    <property type="component" value="Unassembled WGS sequence"/>
</dbReference>
<dbReference type="PROSITE" id="PS51257">
    <property type="entry name" value="PROKAR_LIPOPROTEIN"/>
    <property type="match status" value="1"/>
</dbReference>
<proteinExistence type="predicted"/>